<proteinExistence type="predicted"/>
<evidence type="ECO:0000313" key="2">
    <source>
        <dbReference type="Proteomes" id="UP001518989"/>
    </source>
</evidence>
<sequence>MRSAEFEHGPYTIKTFAIDGEVRGRVFLDGAWMRDIPDCVADTLDDTVQHIRRIIDQRDDETGDEPVLH</sequence>
<comment type="caution">
    <text evidence="1">The sequence shown here is derived from an EMBL/GenBank/DDBJ whole genome shotgun (WGS) entry which is preliminary data.</text>
</comment>
<dbReference type="RefSeq" id="WP_207415609.1">
    <property type="nucleotide sequence ID" value="NZ_CP061177.1"/>
</dbReference>
<name>A0ABS3KL34_9PROT</name>
<reference evidence="1 2" key="1">
    <citation type="submission" date="2020-09" db="EMBL/GenBank/DDBJ databases">
        <title>Roseomonas.</title>
        <authorList>
            <person name="Zhu W."/>
        </authorList>
    </citation>
    <scope>NUCLEOTIDE SEQUENCE [LARGE SCALE GENOMIC DNA]</scope>
    <source>
        <strain evidence="1 2">573</strain>
    </source>
</reference>
<accession>A0ABS3KL34</accession>
<gene>
    <name evidence="1" type="ORF">IAI61_03935</name>
</gene>
<organism evidence="1 2">
    <name type="scientific">Roseomonas haemaphysalidis</name>
    <dbReference type="NCBI Taxonomy" id="2768162"/>
    <lineage>
        <taxon>Bacteria</taxon>
        <taxon>Pseudomonadati</taxon>
        <taxon>Pseudomonadota</taxon>
        <taxon>Alphaproteobacteria</taxon>
        <taxon>Acetobacterales</taxon>
        <taxon>Roseomonadaceae</taxon>
        <taxon>Roseomonas</taxon>
    </lineage>
</organism>
<dbReference type="Proteomes" id="UP001518989">
    <property type="component" value="Unassembled WGS sequence"/>
</dbReference>
<protein>
    <submittedName>
        <fullName evidence="1">Uncharacterized protein</fullName>
    </submittedName>
</protein>
<dbReference type="EMBL" id="JACTNG010000002">
    <property type="protein sequence ID" value="MBO1078169.1"/>
    <property type="molecule type" value="Genomic_DNA"/>
</dbReference>
<keyword evidence="2" id="KW-1185">Reference proteome</keyword>
<evidence type="ECO:0000313" key="1">
    <source>
        <dbReference type="EMBL" id="MBO1078169.1"/>
    </source>
</evidence>